<accession>A0ABY7TI75</accession>
<proteinExistence type="predicted"/>
<gene>
    <name evidence="2" type="ORF">PQ455_14770</name>
</gene>
<organism evidence="2 3">
    <name type="scientific">Sphingomonas naphthae</name>
    <dbReference type="NCBI Taxonomy" id="1813468"/>
    <lineage>
        <taxon>Bacteria</taxon>
        <taxon>Pseudomonadati</taxon>
        <taxon>Pseudomonadota</taxon>
        <taxon>Alphaproteobacteria</taxon>
        <taxon>Sphingomonadales</taxon>
        <taxon>Sphingomonadaceae</taxon>
        <taxon>Sphingomonas</taxon>
    </lineage>
</organism>
<keyword evidence="1" id="KW-0732">Signal</keyword>
<reference evidence="2 3" key="1">
    <citation type="submission" date="2023-02" db="EMBL/GenBank/DDBJ databases">
        <title>Genome sequence of Sphingomonas naphthae.</title>
        <authorList>
            <person name="Kim S."/>
            <person name="Heo J."/>
            <person name="Kwon S.-W."/>
        </authorList>
    </citation>
    <scope>NUCLEOTIDE SEQUENCE [LARGE SCALE GENOMIC DNA]</scope>
    <source>
        <strain evidence="2 3">KACC 18716</strain>
    </source>
</reference>
<dbReference type="InterPro" id="IPR006311">
    <property type="entry name" value="TAT_signal"/>
</dbReference>
<dbReference type="PANTHER" id="PTHR43737:SF1">
    <property type="entry name" value="DUF1501 DOMAIN-CONTAINING PROTEIN"/>
    <property type="match status" value="1"/>
</dbReference>
<dbReference type="Proteomes" id="UP001220395">
    <property type="component" value="Chromosome"/>
</dbReference>
<sequence>MCVSRRDFLRLGGAAAAFAATNTLFQTASLAAANGSYRAMVGVFLFGGADNWNMIVPTDTRYAAYAANRGSTLALPQASLTPLAGQPFGLHPSFAPLATAWNEGALSAVLNVGSLHQPLTKAQYQASSTARPLNLMSHSDQQAQWQGLRTRETNSDGYMGRMNDREAILAVPNLMSIAGANLALIGRSSSPLILPSAGTISRNGYNAASTDAAVIARQSALAAFGDGSGMGTATDLSAKAMGSAYNQAATANTIIGATTSSVDQYFRNPTTGAALTSDVSRQLLRVARMIEARGTLGHGRQTFFVSQGGYDNHSDQVSGNNTTGTQANLYADLAMALAGFYAAMKSLGMQENVTAFTMSDFGRTFKVNASRGTDHAWGNNHLVLGGAVKDRTLFGAYPDVTLGGTQDIDSAALGRWIPTTAMDEYIGAIASWYGVAASDMPYVFPNWATWTSGGRGPIGLFG</sequence>
<dbReference type="InterPro" id="IPR010869">
    <property type="entry name" value="DUF1501"/>
</dbReference>
<feature type="chain" id="PRO_5047313026" evidence="1">
    <location>
        <begin position="20"/>
        <end position="462"/>
    </location>
</feature>
<dbReference type="PANTHER" id="PTHR43737">
    <property type="entry name" value="BLL7424 PROTEIN"/>
    <property type="match status" value="1"/>
</dbReference>
<dbReference type="EMBL" id="CP117411">
    <property type="protein sequence ID" value="WCT72888.1"/>
    <property type="molecule type" value="Genomic_DNA"/>
</dbReference>
<evidence type="ECO:0000313" key="3">
    <source>
        <dbReference type="Proteomes" id="UP001220395"/>
    </source>
</evidence>
<feature type="signal peptide" evidence="1">
    <location>
        <begin position="1"/>
        <end position="19"/>
    </location>
</feature>
<evidence type="ECO:0000313" key="2">
    <source>
        <dbReference type="EMBL" id="WCT72888.1"/>
    </source>
</evidence>
<name>A0ABY7TI75_9SPHN</name>
<dbReference type="PROSITE" id="PS51318">
    <property type="entry name" value="TAT"/>
    <property type="match status" value="1"/>
</dbReference>
<evidence type="ECO:0000256" key="1">
    <source>
        <dbReference type="SAM" id="SignalP"/>
    </source>
</evidence>
<protein>
    <submittedName>
        <fullName evidence="2">DUF1501 domain-containing protein</fullName>
    </submittedName>
</protein>
<dbReference type="Pfam" id="PF07394">
    <property type="entry name" value="DUF1501"/>
    <property type="match status" value="1"/>
</dbReference>
<keyword evidence="3" id="KW-1185">Reference proteome</keyword>
<dbReference type="RefSeq" id="WP_273686862.1">
    <property type="nucleotide sequence ID" value="NZ_CP117411.1"/>
</dbReference>